<dbReference type="AlphaFoldDB" id="A0A2T0WSP8"/>
<evidence type="ECO:0000313" key="1">
    <source>
        <dbReference type="EMBL" id="PRY89719.1"/>
    </source>
</evidence>
<organism evidence="1 2">
    <name type="scientific">Mongoliibacter ruber</name>
    <dbReference type="NCBI Taxonomy" id="1750599"/>
    <lineage>
        <taxon>Bacteria</taxon>
        <taxon>Pseudomonadati</taxon>
        <taxon>Bacteroidota</taxon>
        <taxon>Cytophagia</taxon>
        <taxon>Cytophagales</taxon>
        <taxon>Cyclobacteriaceae</taxon>
        <taxon>Mongoliibacter</taxon>
    </lineage>
</organism>
<comment type="caution">
    <text evidence="1">The sequence shown here is derived from an EMBL/GenBank/DDBJ whole genome shotgun (WGS) entry which is preliminary data.</text>
</comment>
<reference evidence="1 2" key="1">
    <citation type="submission" date="2018-03" db="EMBL/GenBank/DDBJ databases">
        <title>Genomic Encyclopedia of Archaeal and Bacterial Type Strains, Phase II (KMG-II): from individual species to whole genera.</title>
        <authorList>
            <person name="Goeker M."/>
        </authorList>
    </citation>
    <scope>NUCLEOTIDE SEQUENCE [LARGE SCALE GENOMIC DNA]</scope>
    <source>
        <strain evidence="1 2">DSM 27929</strain>
    </source>
</reference>
<evidence type="ECO:0000313" key="2">
    <source>
        <dbReference type="Proteomes" id="UP000238157"/>
    </source>
</evidence>
<dbReference type="PROSITE" id="PS51257">
    <property type="entry name" value="PROKAR_LIPOPROTEIN"/>
    <property type="match status" value="1"/>
</dbReference>
<dbReference type="Proteomes" id="UP000238157">
    <property type="component" value="Unassembled WGS sequence"/>
</dbReference>
<gene>
    <name evidence="1" type="ORF">CLW00_102195</name>
</gene>
<dbReference type="RefSeq" id="WP_106132411.1">
    <property type="nucleotide sequence ID" value="NZ_PVTR01000002.1"/>
</dbReference>
<protein>
    <recommendedName>
        <fullName evidence="3">Lipoprotein</fullName>
    </recommendedName>
</protein>
<name>A0A2T0WSP8_9BACT</name>
<keyword evidence="2" id="KW-1185">Reference proteome</keyword>
<dbReference type="EMBL" id="PVTR01000002">
    <property type="protein sequence ID" value="PRY89719.1"/>
    <property type="molecule type" value="Genomic_DNA"/>
</dbReference>
<proteinExistence type="predicted"/>
<sequence>MHLHKSGSLPLITIILFLILVLVSCEDTLESEEIVYSNDFTTLNLANFENGRLFIFRQDTLLGYYHNEEVSVTLNDLPGHNVIKVEVELWIHDSWDGNPDDGVSGPDIWYMKVDGQDIVRTTFSNSPCESLFCLKQSYPNNYFRQNDPKSGAIETNIPGLCLFGAFQRYTTKYRVTKLIKHSASSVKVTLGDELVQTNSPDPLCDESWSIGEIKITTMVVI</sequence>
<accession>A0A2T0WSP8</accession>
<dbReference type="PANTHER" id="PTHR39767">
    <property type="entry name" value="CALCIUM/CALMODULIN-BINDING MEMBRANE PROTEIN PCM4-RELATED"/>
    <property type="match status" value="1"/>
</dbReference>
<dbReference type="OrthoDB" id="670226at2"/>
<evidence type="ECO:0008006" key="3">
    <source>
        <dbReference type="Google" id="ProtNLM"/>
    </source>
</evidence>
<dbReference type="PANTHER" id="PTHR39767:SF2">
    <property type="entry name" value="CHROMOSOME UNDETERMINED SCAFFOLD_1, WHOLE GENOME SHOTGUN SEQUENCE"/>
    <property type="match status" value="1"/>
</dbReference>